<sequence length="268" mass="29253">MLRAGVDVQVVSPMPELLSYWLPVEDGATMCNFINEEIGKLVQRAPCRFVGLGAVPLQYPALACRVLEALMESGCFRGVEIGSNINGLPIGDPSFEEFFATAERLGACIFVHAIRPIGDERLVGPLSLRAVVSFPCEVSFAICSAVTGGLFTRHPALRIAFSHGGGAFGAVLPRLAHAWQNIEAIRSQFEEDPRVIAQRLFYDSLVYDPRQLRHMIEQFGATQILAGSDYPFDIADPEPVDSVLRVVNADQAELILHTNAENFLGVTP</sequence>
<proteinExistence type="predicted"/>
<evidence type="ECO:0000259" key="2">
    <source>
        <dbReference type="Pfam" id="PF04909"/>
    </source>
</evidence>
<dbReference type="AlphaFoldDB" id="A0A158JIL1"/>
<dbReference type="GO" id="GO:0016831">
    <property type="term" value="F:carboxy-lyase activity"/>
    <property type="evidence" value="ECO:0007669"/>
    <property type="project" value="InterPro"/>
</dbReference>
<evidence type="ECO:0000256" key="1">
    <source>
        <dbReference type="ARBA" id="ARBA00023239"/>
    </source>
</evidence>
<protein>
    <submittedName>
        <fullName evidence="3">Aminocarboxymuconate-semialdehyde decarboxylase</fullName>
    </submittedName>
</protein>
<dbReference type="PANTHER" id="PTHR21240:SF28">
    <property type="entry name" value="ISO-OROTATE DECARBOXYLASE (EUROFUNG)"/>
    <property type="match status" value="1"/>
</dbReference>
<dbReference type="GO" id="GO:0016787">
    <property type="term" value="F:hydrolase activity"/>
    <property type="evidence" value="ECO:0007669"/>
    <property type="project" value="InterPro"/>
</dbReference>
<dbReference type="Gene3D" id="3.20.20.140">
    <property type="entry name" value="Metal-dependent hydrolases"/>
    <property type="match status" value="1"/>
</dbReference>
<dbReference type="EMBL" id="FCOK02000093">
    <property type="protein sequence ID" value="SAL68664.1"/>
    <property type="molecule type" value="Genomic_DNA"/>
</dbReference>
<keyword evidence="1" id="KW-0456">Lyase</keyword>
<dbReference type="Proteomes" id="UP000054683">
    <property type="component" value="Unassembled WGS sequence"/>
</dbReference>
<dbReference type="InterPro" id="IPR032465">
    <property type="entry name" value="ACMSD"/>
</dbReference>
<reference evidence="3 4" key="1">
    <citation type="submission" date="2016-01" db="EMBL/GenBank/DDBJ databases">
        <authorList>
            <person name="Oliw E.H."/>
        </authorList>
    </citation>
    <scope>NUCLEOTIDE SEQUENCE [LARGE SCALE GENOMIC DNA]</scope>
    <source>
        <strain evidence="3">LMG 27134</strain>
    </source>
</reference>
<organism evidence="3 4">
    <name type="scientific">Caballeronia udeis</name>
    <dbReference type="NCBI Taxonomy" id="1232866"/>
    <lineage>
        <taxon>Bacteria</taxon>
        <taxon>Pseudomonadati</taxon>
        <taxon>Pseudomonadota</taxon>
        <taxon>Betaproteobacteria</taxon>
        <taxon>Burkholderiales</taxon>
        <taxon>Burkholderiaceae</taxon>
        <taxon>Caballeronia</taxon>
    </lineage>
</organism>
<dbReference type="InterPro" id="IPR032466">
    <property type="entry name" value="Metal_Hydrolase"/>
</dbReference>
<gene>
    <name evidence="3" type="ORF">AWB69_08070</name>
</gene>
<dbReference type="Pfam" id="PF04909">
    <property type="entry name" value="Amidohydro_2"/>
    <property type="match status" value="1"/>
</dbReference>
<dbReference type="SUPFAM" id="SSF51556">
    <property type="entry name" value="Metallo-dependent hydrolases"/>
    <property type="match status" value="1"/>
</dbReference>
<feature type="domain" description="Amidohydrolase-related" evidence="2">
    <location>
        <begin position="19"/>
        <end position="265"/>
    </location>
</feature>
<dbReference type="PANTHER" id="PTHR21240">
    <property type="entry name" value="2-AMINO-3-CARBOXYLMUCONATE-6-SEMIALDEHYDE DECARBOXYLASE"/>
    <property type="match status" value="1"/>
</dbReference>
<name>A0A158JIL1_9BURK</name>
<accession>A0A158JIL1</accession>
<dbReference type="GO" id="GO:0019748">
    <property type="term" value="P:secondary metabolic process"/>
    <property type="evidence" value="ECO:0007669"/>
    <property type="project" value="TreeGrafter"/>
</dbReference>
<dbReference type="GO" id="GO:0005737">
    <property type="term" value="C:cytoplasm"/>
    <property type="evidence" value="ECO:0007669"/>
    <property type="project" value="TreeGrafter"/>
</dbReference>
<evidence type="ECO:0000313" key="3">
    <source>
        <dbReference type="EMBL" id="SAL68664.1"/>
    </source>
</evidence>
<evidence type="ECO:0000313" key="4">
    <source>
        <dbReference type="Proteomes" id="UP000054683"/>
    </source>
</evidence>
<dbReference type="InterPro" id="IPR006680">
    <property type="entry name" value="Amidohydro-rel"/>
</dbReference>